<evidence type="ECO:0000256" key="2">
    <source>
        <dbReference type="ARBA" id="ARBA00007430"/>
    </source>
</evidence>
<evidence type="ECO:0000256" key="8">
    <source>
        <dbReference type="SAM" id="Phobius"/>
    </source>
</evidence>
<organism evidence="9 10">
    <name type="scientific">Pedococcus aerophilus</name>
    <dbReference type="NCBI Taxonomy" id="436356"/>
    <lineage>
        <taxon>Bacteria</taxon>
        <taxon>Bacillati</taxon>
        <taxon>Actinomycetota</taxon>
        <taxon>Actinomycetes</taxon>
        <taxon>Micrococcales</taxon>
        <taxon>Intrasporangiaceae</taxon>
        <taxon>Pedococcus</taxon>
    </lineage>
</organism>
<reference evidence="10" key="1">
    <citation type="journal article" date="2019" name="Int. J. Syst. Evol. Microbiol.">
        <title>The Global Catalogue of Microorganisms (GCM) 10K type strain sequencing project: providing services to taxonomists for standard genome sequencing and annotation.</title>
        <authorList>
            <consortium name="The Broad Institute Genomics Platform"/>
            <consortium name="The Broad Institute Genome Sequencing Center for Infectious Disease"/>
            <person name="Wu L."/>
            <person name="Ma J."/>
        </authorList>
    </citation>
    <scope>NUCLEOTIDE SEQUENCE [LARGE SCALE GENOMIC DNA]</scope>
    <source>
        <strain evidence="10">JCM 16378</strain>
    </source>
</reference>
<evidence type="ECO:0008006" key="11">
    <source>
        <dbReference type="Google" id="ProtNLM"/>
    </source>
</evidence>
<feature type="transmembrane region" description="Helical" evidence="8">
    <location>
        <begin position="388"/>
        <end position="408"/>
    </location>
</feature>
<protein>
    <recommendedName>
        <fullName evidence="11">Polysaccharide biosynthesis protein</fullName>
    </recommendedName>
</protein>
<feature type="transmembrane region" description="Helical" evidence="8">
    <location>
        <begin position="295"/>
        <end position="312"/>
    </location>
</feature>
<evidence type="ECO:0000256" key="5">
    <source>
        <dbReference type="ARBA" id="ARBA00022989"/>
    </source>
</evidence>
<feature type="transmembrane region" description="Helical" evidence="8">
    <location>
        <begin position="174"/>
        <end position="197"/>
    </location>
</feature>
<dbReference type="Proteomes" id="UP001501326">
    <property type="component" value="Unassembled WGS sequence"/>
</dbReference>
<dbReference type="PANTHER" id="PTHR30250:SF10">
    <property type="entry name" value="LIPOPOLYSACCHARIDE BIOSYNTHESIS PROTEIN WZXC"/>
    <property type="match status" value="1"/>
</dbReference>
<comment type="subcellular location">
    <subcellularLocation>
        <location evidence="1">Cell membrane</location>
        <topology evidence="1">Multi-pass membrane protein</topology>
    </subcellularLocation>
</comment>
<feature type="compositionally biased region" description="Polar residues" evidence="7">
    <location>
        <begin position="419"/>
        <end position="431"/>
    </location>
</feature>
<feature type="transmembrane region" description="Helical" evidence="8">
    <location>
        <begin position="225"/>
        <end position="248"/>
    </location>
</feature>
<evidence type="ECO:0000313" key="9">
    <source>
        <dbReference type="EMBL" id="GAA2737175.1"/>
    </source>
</evidence>
<keyword evidence="6 8" id="KW-0472">Membrane</keyword>
<feature type="transmembrane region" description="Helical" evidence="8">
    <location>
        <begin position="366"/>
        <end position="382"/>
    </location>
</feature>
<feature type="transmembrane region" description="Helical" evidence="8">
    <location>
        <begin position="146"/>
        <end position="168"/>
    </location>
</feature>
<feature type="transmembrane region" description="Helical" evidence="8">
    <location>
        <begin position="254"/>
        <end position="274"/>
    </location>
</feature>
<comment type="similarity">
    <text evidence="2">Belongs to the polysaccharide synthase family.</text>
</comment>
<gene>
    <name evidence="9" type="ORF">GCM10009867_23350</name>
</gene>
<feature type="transmembrane region" description="Helical" evidence="8">
    <location>
        <begin position="332"/>
        <end position="354"/>
    </location>
</feature>
<dbReference type="InterPro" id="IPR050833">
    <property type="entry name" value="Poly_Biosynth_Transport"/>
</dbReference>
<name>A0ABP6H9V8_9MICO</name>
<feature type="transmembrane region" description="Helical" evidence="8">
    <location>
        <begin position="50"/>
        <end position="71"/>
    </location>
</feature>
<evidence type="ECO:0000256" key="3">
    <source>
        <dbReference type="ARBA" id="ARBA00022475"/>
    </source>
</evidence>
<feature type="transmembrane region" description="Helical" evidence="8">
    <location>
        <begin position="21"/>
        <end position="44"/>
    </location>
</feature>
<keyword evidence="5 8" id="KW-1133">Transmembrane helix</keyword>
<keyword evidence="3" id="KW-1003">Cell membrane</keyword>
<evidence type="ECO:0000313" key="10">
    <source>
        <dbReference type="Proteomes" id="UP001501326"/>
    </source>
</evidence>
<proteinExistence type="inferred from homology"/>
<feature type="region of interest" description="Disordered" evidence="7">
    <location>
        <begin position="418"/>
        <end position="449"/>
    </location>
</feature>
<feature type="compositionally biased region" description="Low complexity" evidence="7">
    <location>
        <begin position="432"/>
        <end position="442"/>
    </location>
</feature>
<keyword evidence="4 8" id="KW-0812">Transmembrane</keyword>
<dbReference type="EMBL" id="BAAARN010000002">
    <property type="protein sequence ID" value="GAA2737175.1"/>
    <property type="molecule type" value="Genomic_DNA"/>
</dbReference>
<evidence type="ECO:0000256" key="1">
    <source>
        <dbReference type="ARBA" id="ARBA00004651"/>
    </source>
</evidence>
<keyword evidence="10" id="KW-1185">Reference proteome</keyword>
<sequence>MSTSRGLTTGRLRSLATSHASGAVVAQVWQAAASFALQVVAAHVLGAEGLGLVSLCLGTIVLVTALTSGFVGDSLTVLDRADSRVRGGLQWWTAVLATTGPALAAAVLWGSGSLDAAEAGLFFLAAALFAVEEVGRRLLMASLRFWRLVAVDSVALVTALAALVVMGLTGGVTLSSFLAAVALGQAAGLLTVAAVLAPGDRWAAPARGGAVREVASFGVWRGAQVAVNPGVFTALRLLVVAVAGAAALGHLEAARILVAPALLMVQGLGSYLLASYGRDRGLRLEALAGRARRGSLGLVLGALAVGAVLWAVTPVLGPWVTGDEFAVPRLAVAGWAVYAAAIASMQPVVSLAAARGRQRAMLGVRLMDAGISLLALVLWLLGDLPAEATPFVLALGPVAAGLCTRFAILAPMLRDEQRSTVSSPQSHSTTDALAAPATAQPREAAHHAR</sequence>
<evidence type="ECO:0000256" key="4">
    <source>
        <dbReference type="ARBA" id="ARBA00022692"/>
    </source>
</evidence>
<dbReference type="RefSeq" id="WP_344193545.1">
    <property type="nucleotide sequence ID" value="NZ_BAAARN010000002.1"/>
</dbReference>
<evidence type="ECO:0000256" key="6">
    <source>
        <dbReference type="ARBA" id="ARBA00023136"/>
    </source>
</evidence>
<dbReference type="PANTHER" id="PTHR30250">
    <property type="entry name" value="PST FAMILY PREDICTED COLANIC ACID TRANSPORTER"/>
    <property type="match status" value="1"/>
</dbReference>
<evidence type="ECO:0000256" key="7">
    <source>
        <dbReference type="SAM" id="MobiDB-lite"/>
    </source>
</evidence>
<comment type="caution">
    <text evidence="9">The sequence shown here is derived from an EMBL/GenBank/DDBJ whole genome shotgun (WGS) entry which is preliminary data.</text>
</comment>
<accession>A0ABP6H9V8</accession>
<feature type="transmembrane region" description="Helical" evidence="8">
    <location>
        <begin position="91"/>
        <end position="110"/>
    </location>
</feature>